<proteinExistence type="predicted"/>
<gene>
    <name evidence="2" type="ORF">KP79_PYT26078</name>
</gene>
<dbReference type="GO" id="GO:0016874">
    <property type="term" value="F:ligase activity"/>
    <property type="evidence" value="ECO:0007669"/>
    <property type="project" value="UniProtKB-KW"/>
</dbReference>
<evidence type="ECO:0000259" key="1">
    <source>
        <dbReference type="Pfam" id="PF09825"/>
    </source>
</evidence>
<accession>A0A210PGJ6</accession>
<evidence type="ECO:0000313" key="3">
    <source>
        <dbReference type="Proteomes" id="UP000242188"/>
    </source>
</evidence>
<reference evidence="2 3" key="1">
    <citation type="journal article" date="2017" name="Nat. Ecol. Evol.">
        <title>Scallop genome provides insights into evolution of bilaterian karyotype and development.</title>
        <authorList>
            <person name="Wang S."/>
            <person name="Zhang J."/>
            <person name="Jiao W."/>
            <person name="Li J."/>
            <person name="Xun X."/>
            <person name="Sun Y."/>
            <person name="Guo X."/>
            <person name="Huan P."/>
            <person name="Dong B."/>
            <person name="Zhang L."/>
            <person name="Hu X."/>
            <person name="Sun X."/>
            <person name="Wang J."/>
            <person name="Zhao C."/>
            <person name="Wang Y."/>
            <person name="Wang D."/>
            <person name="Huang X."/>
            <person name="Wang R."/>
            <person name="Lv J."/>
            <person name="Li Y."/>
            <person name="Zhang Z."/>
            <person name="Liu B."/>
            <person name="Lu W."/>
            <person name="Hui Y."/>
            <person name="Liang J."/>
            <person name="Zhou Z."/>
            <person name="Hou R."/>
            <person name="Li X."/>
            <person name="Liu Y."/>
            <person name="Li H."/>
            <person name="Ning X."/>
            <person name="Lin Y."/>
            <person name="Zhao L."/>
            <person name="Xing Q."/>
            <person name="Dou J."/>
            <person name="Li Y."/>
            <person name="Mao J."/>
            <person name="Guo H."/>
            <person name="Dou H."/>
            <person name="Li T."/>
            <person name="Mu C."/>
            <person name="Jiang W."/>
            <person name="Fu Q."/>
            <person name="Fu X."/>
            <person name="Miao Y."/>
            <person name="Liu J."/>
            <person name="Yu Q."/>
            <person name="Li R."/>
            <person name="Liao H."/>
            <person name="Li X."/>
            <person name="Kong Y."/>
            <person name="Jiang Z."/>
            <person name="Chourrout D."/>
            <person name="Li R."/>
            <person name="Bao Z."/>
        </authorList>
    </citation>
    <scope>NUCLEOTIDE SEQUENCE [LARGE SCALE GENOMIC DNA]</scope>
    <source>
        <strain evidence="2 3">PY_sf001</strain>
    </source>
</reference>
<dbReference type="InterPro" id="IPR019197">
    <property type="entry name" value="Biotin-prot_ligase_N"/>
</dbReference>
<dbReference type="Proteomes" id="UP000242188">
    <property type="component" value="Unassembled WGS sequence"/>
</dbReference>
<feature type="domain" description="Biotin-protein ligase N-terminal" evidence="1">
    <location>
        <begin position="11"/>
        <end position="226"/>
    </location>
</feature>
<dbReference type="InterPro" id="IPR015834">
    <property type="entry name" value="UCP016642"/>
</dbReference>
<comment type="caution">
    <text evidence="2">The sequence shown here is derived from an EMBL/GenBank/DDBJ whole genome shotgun (WGS) entry which is preliminary data.</text>
</comment>
<keyword evidence="3" id="KW-1185">Reference proteome</keyword>
<name>A0A210PGJ6_MIZYE</name>
<dbReference type="PIRSF" id="PIRSF016642">
    <property type="entry name" value="UCP016642"/>
    <property type="match status" value="1"/>
</dbReference>
<protein>
    <submittedName>
        <fullName evidence="2">Biotin--protein ligase</fullName>
    </submittedName>
</protein>
<organism evidence="2 3">
    <name type="scientific">Mizuhopecten yessoensis</name>
    <name type="common">Japanese scallop</name>
    <name type="synonym">Patinopecten yessoensis</name>
    <dbReference type="NCBI Taxonomy" id="6573"/>
    <lineage>
        <taxon>Eukaryota</taxon>
        <taxon>Metazoa</taxon>
        <taxon>Spiralia</taxon>
        <taxon>Lophotrochozoa</taxon>
        <taxon>Mollusca</taxon>
        <taxon>Bivalvia</taxon>
        <taxon>Autobranchia</taxon>
        <taxon>Pteriomorphia</taxon>
        <taxon>Pectinida</taxon>
        <taxon>Pectinoidea</taxon>
        <taxon>Pectinidae</taxon>
        <taxon>Mizuhopecten</taxon>
    </lineage>
</organism>
<evidence type="ECO:0000313" key="2">
    <source>
        <dbReference type="EMBL" id="OWF35587.1"/>
    </source>
</evidence>
<keyword evidence="2" id="KW-0436">Ligase</keyword>
<dbReference type="AlphaFoldDB" id="A0A210PGJ6"/>
<dbReference type="EMBL" id="NEDP02076719">
    <property type="protein sequence ID" value="OWF35587.1"/>
    <property type="molecule type" value="Genomic_DNA"/>
</dbReference>
<dbReference type="Pfam" id="PF09825">
    <property type="entry name" value="BPL_N"/>
    <property type="match status" value="1"/>
</dbReference>
<dbReference type="OrthoDB" id="10250105at2759"/>
<sequence>MGTVRIRYTCRGAWAKDAALFMMPGGFDLGFIESLGDEGAEEIKKYVREGGSYLGQGAGSYFACDSIQFDINGTDEVVGDRPLKFYPGICSGPVYAPYHYNDYSGARAAPIDFEFISPTTGDEEESINMRAYYNGGNTFQLPIDNENRTCVTLGSYTERIDNPAIVKCNIYDGITVLAGVEMQFGSTHLDSNDHFLSVIKQQLKPYESSRLRAYDSILRHLGLTTRFASAL</sequence>
<dbReference type="STRING" id="6573.A0A210PGJ6"/>